<organism evidence="6">
    <name type="scientific">Darwinula stevensoni</name>
    <dbReference type="NCBI Taxonomy" id="69355"/>
    <lineage>
        <taxon>Eukaryota</taxon>
        <taxon>Metazoa</taxon>
        <taxon>Ecdysozoa</taxon>
        <taxon>Arthropoda</taxon>
        <taxon>Crustacea</taxon>
        <taxon>Oligostraca</taxon>
        <taxon>Ostracoda</taxon>
        <taxon>Podocopa</taxon>
        <taxon>Podocopida</taxon>
        <taxon>Darwinulocopina</taxon>
        <taxon>Darwinuloidea</taxon>
        <taxon>Darwinulidae</taxon>
        <taxon>Darwinula</taxon>
    </lineage>
</organism>
<protein>
    <recommendedName>
        <fullName evidence="5">TNase-like domain-containing protein</fullName>
    </recommendedName>
</protein>
<reference evidence="6" key="1">
    <citation type="submission" date="2020-11" db="EMBL/GenBank/DDBJ databases">
        <authorList>
            <person name="Tran Van P."/>
        </authorList>
    </citation>
    <scope>NUCLEOTIDE SEQUENCE</scope>
</reference>
<dbReference type="SMART" id="SM00318">
    <property type="entry name" value="SNc"/>
    <property type="match status" value="1"/>
</dbReference>
<sequence length="160" mass="17817">MSKKSLVTVMLLSCWAFAYAQGVITGLVVGVSDGDTVKVLTPEKTEIRVRLAEIDAPESKQAFGSRSKQSLSDICFGKPATLLVQDIDRYGRTVASVECDGVSAQKHQLNNGMAWVYDRYVKDRTLYVLQHSAQQGLRGLWADNDPVPPWEYRHSQKVTK</sequence>
<keyword evidence="1" id="KW-0540">Nuclease</keyword>
<dbReference type="GO" id="GO:0016787">
    <property type="term" value="F:hydrolase activity"/>
    <property type="evidence" value="ECO:0007669"/>
    <property type="project" value="UniProtKB-KW"/>
</dbReference>
<evidence type="ECO:0000256" key="3">
    <source>
        <dbReference type="ARBA" id="ARBA00022801"/>
    </source>
</evidence>
<accession>A0A7R9AH39</accession>
<keyword evidence="4" id="KW-0732">Signal</keyword>
<dbReference type="GO" id="GO:0004519">
    <property type="term" value="F:endonuclease activity"/>
    <property type="evidence" value="ECO:0007669"/>
    <property type="project" value="UniProtKB-KW"/>
</dbReference>
<dbReference type="GO" id="GO:0003676">
    <property type="term" value="F:nucleic acid binding"/>
    <property type="evidence" value="ECO:0007669"/>
    <property type="project" value="InterPro"/>
</dbReference>
<evidence type="ECO:0000256" key="1">
    <source>
        <dbReference type="ARBA" id="ARBA00022722"/>
    </source>
</evidence>
<dbReference type="PANTHER" id="PTHR12302:SF3">
    <property type="entry name" value="SERINE_THREONINE-PROTEIN KINASE 31"/>
    <property type="match status" value="1"/>
</dbReference>
<dbReference type="InterPro" id="IPR035437">
    <property type="entry name" value="SNase_OB-fold_sf"/>
</dbReference>
<feature type="signal peptide" evidence="4">
    <location>
        <begin position="1"/>
        <end position="20"/>
    </location>
</feature>
<keyword evidence="2" id="KW-0255">Endonuclease</keyword>
<evidence type="ECO:0000259" key="5">
    <source>
        <dbReference type="PROSITE" id="PS50830"/>
    </source>
</evidence>
<dbReference type="SUPFAM" id="SSF50199">
    <property type="entry name" value="Staphylococcal nuclease"/>
    <property type="match status" value="1"/>
</dbReference>
<name>A0A7R9AH39_9CRUS</name>
<dbReference type="InterPro" id="IPR016071">
    <property type="entry name" value="Staphylococal_nuclease_OB-fold"/>
</dbReference>
<dbReference type="AlphaFoldDB" id="A0A7R9AH39"/>
<dbReference type="PROSITE" id="PS50830">
    <property type="entry name" value="TNASE_3"/>
    <property type="match status" value="1"/>
</dbReference>
<dbReference type="GO" id="GO:0005737">
    <property type="term" value="C:cytoplasm"/>
    <property type="evidence" value="ECO:0007669"/>
    <property type="project" value="TreeGrafter"/>
</dbReference>
<evidence type="ECO:0000313" key="6">
    <source>
        <dbReference type="EMBL" id="CAD7254010.1"/>
    </source>
</evidence>
<feature type="domain" description="TNase-like" evidence="5">
    <location>
        <begin position="22"/>
        <end position="143"/>
    </location>
</feature>
<evidence type="ECO:0000256" key="4">
    <source>
        <dbReference type="SAM" id="SignalP"/>
    </source>
</evidence>
<dbReference type="InterPro" id="IPR002071">
    <property type="entry name" value="Thermonucl_AS"/>
</dbReference>
<evidence type="ECO:0000313" key="7">
    <source>
        <dbReference type="Proteomes" id="UP000677054"/>
    </source>
</evidence>
<dbReference type="EMBL" id="CAJPEV010007433">
    <property type="protein sequence ID" value="CAG0904758.1"/>
    <property type="molecule type" value="Genomic_DNA"/>
</dbReference>
<dbReference type="PANTHER" id="PTHR12302">
    <property type="entry name" value="EBNA2 BINDING PROTEIN P100"/>
    <property type="match status" value="1"/>
</dbReference>
<keyword evidence="7" id="KW-1185">Reference proteome</keyword>
<evidence type="ECO:0000256" key="2">
    <source>
        <dbReference type="ARBA" id="ARBA00022759"/>
    </source>
</evidence>
<keyword evidence="3" id="KW-0378">Hydrolase</keyword>
<proteinExistence type="predicted"/>
<dbReference type="PROSITE" id="PS01123">
    <property type="entry name" value="TNASE_1"/>
    <property type="match status" value="1"/>
</dbReference>
<feature type="chain" id="PRO_5036209836" description="TNase-like domain-containing protein" evidence="4">
    <location>
        <begin position="21"/>
        <end position="160"/>
    </location>
</feature>
<gene>
    <name evidence="6" type="ORF">DSTB1V02_LOCUS13756</name>
</gene>
<dbReference type="Proteomes" id="UP000677054">
    <property type="component" value="Unassembled WGS sequence"/>
</dbReference>
<dbReference type="Pfam" id="PF00565">
    <property type="entry name" value="SNase"/>
    <property type="match status" value="1"/>
</dbReference>
<dbReference type="Gene3D" id="2.40.50.90">
    <property type="match status" value="1"/>
</dbReference>
<dbReference type="EMBL" id="LR906950">
    <property type="protein sequence ID" value="CAD7254010.1"/>
    <property type="molecule type" value="Genomic_DNA"/>
</dbReference>
<dbReference type="OrthoDB" id="430293at2759"/>